<evidence type="ECO:0000313" key="2">
    <source>
        <dbReference type="EMBL" id="KAK0419160.1"/>
    </source>
</evidence>
<dbReference type="AlphaFoldDB" id="A0AA39I8R9"/>
<keyword evidence="1" id="KW-0812">Transmembrane</keyword>
<evidence type="ECO:0000256" key="1">
    <source>
        <dbReference type="SAM" id="Phobius"/>
    </source>
</evidence>
<comment type="caution">
    <text evidence="2">The sequence shown here is derived from an EMBL/GenBank/DDBJ whole genome shotgun (WGS) entry which is preliminary data.</text>
</comment>
<name>A0AA39I8R9_9BILA</name>
<organism evidence="2 3">
    <name type="scientific">Steinernema hermaphroditum</name>
    <dbReference type="NCBI Taxonomy" id="289476"/>
    <lineage>
        <taxon>Eukaryota</taxon>
        <taxon>Metazoa</taxon>
        <taxon>Ecdysozoa</taxon>
        <taxon>Nematoda</taxon>
        <taxon>Chromadorea</taxon>
        <taxon>Rhabditida</taxon>
        <taxon>Tylenchina</taxon>
        <taxon>Panagrolaimomorpha</taxon>
        <taxon>Strongyloidoidea</taxon>
        <taxon>Steinernematidae</taxon>
        <taxon>Steinernema</taxon>
    </lineage>
</organism>
<keyword evidence="1" id="KW-0472">Membrane</keyword>
<accession>A0AA39I8R9</accession>
<sequence>MVAGMAYTRVFTRSIKRPTFNYGFKLGFCTGSASAATVGVLYLAYNCFLWNQQFDSIHHYAVSQDLKATFPFLACRDISEEHN</sequence>
<evidence type="ECO:0000313" key="3">
    <source>
        <dbReference type="Proteomes" id="UP001175271"/>
    </source>
</evidence>
<feature type="transmembrane region" description="Helical" evidence="1">
    <location>
        <begin position="22"/>
        <end position="45"/>
    </location>
</feature>
<protein>
    <submittedName>
        <fullName evidence="2">Uncharacterized protein</fullName>
    </submittedName>
</protein>
<keyword evidence="3" id="KW-1185">Reference proteome</keyword>
<proteinExistence type="predicted"/>
<keyword evidence="1" id="KW-1133">Transmembrane helix</keyword>
<reference evidence="2" key="1">
    <citation type="submission" date="2023-06" db="EMBL/GenBank/DDBJ databases">
        <title>Genomic analysis of the entomopathogenic nematode Steinernema hermaphroditum.</title>
        <authorList>
            <person name="Schwarz E.M."/>
            <person name="Heppert J.K."/>
            <person name="Baniya A."/>
            <person name="Schwartz H.T."/>
            <person name="Tan C.-H."/>
            <person name="Antoshechkin I."/>
            <person name="Sternberg P.W."/>
            <person name="Goodrich-Blair H."/>
            <person name="Dillman A.R."/>
        </authorList>
    </citation>
    <scope>NUCLEOTIDE SEQUENCE</scope>
    <source>
        <strain evidence="2">PS9179</strain>
        <tissue evidence="2">Whole animal</tissue>
    </source>
</reference>
<dbReference type="Proteomes" id="UP001175271">
    <property type="component" value="Unassembled WGS sequence"/>
</dbReference>
<gene>
    <name evidence="2" type="ORF">QR680_013986</name>
</gene>
<dbReference type="EMBL" id="JAUCMV010000002">
    <property type="protein sequence ID" value="KAK0419160.1"/>
    <property type="molecule type" value="Genomic_DNA"/>
</dbReference>